<dbReference type="OrthoDB" id="10362499at2759"/>
<dbReference type="Proteomes" id="UP000541610">
    <property type="component" value="Unassembled WGS sequence"/>
</dbReference>
<proteinExistence type="predicted"/>
<dbReference type="AlphaFoldDB" id="A0A7J6NSI7"/>
<name>A0A7J6NSI7_PEROL</name>
<accession>A0A7J6NSI7</accession>
<feature type="compositionally biased region" description="Basic and acidic residues" evidence="1">
    <location>
        <begin position="56"/>
        <end position="69"/>
    </location>
</feature>
<feature type="compositionally biased region" description="Polar residues" evidence="1">
    <location>
        <begin position="683"/>
        <end position="693"/>
    </location>
</feature>
<comment type="caution">
    <text evidence="2">The sequence shown here is derived from an EMBL/GenBank/DDBJ whole genome shotgun (WGS) entry which is preliminary data.</text>
</comment>
<reference evidence="2 3" key="1">
    <citation type="submission" date="2020-04" db="EMBL/GenBank/DDBJ databases">
        <title>Perkinsus olseni comparative genomics.</title>
        <authorList>
            <person name="Bogema D.R."/>
        </authorList>
    </citation>
    <scope>NUCLEOTIDE SEQUENCE [LARGE SCALE GENOMIC DNA]</scope>
    <source>
        <strain evidence="2">00978-12</strain>
    </source>
</reference>
<sequence length="813" mass="90310">MSSPSNSLSPTPRTNRMSPRVRRQFGVSPLVTTRNNNNFGTSTGDTTSLPRVRRPQSHDNYHSSVGLEKRRRENQIQKATLRSMERLDSPSTRSLAVEELQHIIASWCSPDSPPRDRDAVLKILLSNRHMPDRCRGATREHIALLGYIVQHHLRVDPTCFDKDSTMLGLIVSTLARAVATPSTEDVISQTVVEIWRDITAATPEQNWPVYYNLIVSRLFGLVKADDDGNRQPKLNLQGRRGLFLVIAHFTRALVESITSRPVEEATRPSLLDLHVTRTVQLLKESRTSVELELSISAAVEHLAAGHAPSPPNLTLLANTCLSVINGTHTLKGAKLEMGRPLAFAATVCLGHLAKWVSLNIVTTREVLDSLDRTNLALYELTRSNPRLRQAIAFARQAWTLAAAVDPRGTASMHQQRFTESPRRSKSYEMGFSRKGNEQALQKSLASPHLPHTTSMHSSYSVSHLPPDEDPGEKTSAADNAGEEVLIIDDSTNNVEESEGEVTGNEPDAQGLHPSELSWKLGEGDELVEGQPSGDSARSMEEQLESLCSHRSAYPPTTGITKARNGVPTIDLNENLLPQPTMLCLDEISLSLSNRPSSLPEGLTSTRGYQVKLEQIPLGASELVYSSAPLVTCDEASERPVASELVDSTSSGDLARPREPEDVSGRWERERLMAEKDHTETKMSSRLWMTSESSSAGVSPDEVLRQVRRRSADFLSERQGFVDEESTIALRLLAHGHYTKSFDAIFRHGDEQTLTDVLDRFRQSTERRALWTLLEPGHRRYLAHLLNQIVDDRGRSGLTAHVIDWLEQLPEPQN</sequence>
<feature type="compositionally biased region" description="Basic and acidic residues" evidence="1">
    <location>
        <begin position="654"/>
        <end position="682"/>
    </location>
</feature>
<feature type="compositionally biased region" description="Polar residues" evidence="1">
    <location>
        <begin position="1"/>
        <end position="17"/>
    </location>
</feature>
<feature type="region of interest" description="Disordered" evidence="1">
    <location>
        <begin position="637"/>
        <end position="693"/>
    </location>
</feature>
<feature type="compositionally biased region" description="Polar residues" evidence="1">
    <location>
        <begin position="30"/>
        <end position="49"/>
    </location>
</feature>
<feature type="compositionally biased region" description="Polar residues" evidence="1">
    <location>
        <begin position="451"/>
        <end position="461"/>
    </location>
</feature>
<feature type="region of interest" description="Disordered" evidence="1">
    <location>
        <begin position="433"/>
        <end position="513"/>
    </location>
</feature>
<organism evidence="2 3">
    <name type="scientific">Perkinsus olseni</name>
    <name type="common">Perkinsus atlanticus</name>
    <dbReference type="NCBI Taxonomy" id="32597"/>
    <lineage>
        <taxon>Eukaryota</taxon>
        <taxon>Sar</taxon>
        <taxon>Alveolata</taxon>
        <taxon>Perkinsozoa</taxon>
        <taxon>Perkinsea</taxon>
        <taxon>Perkinsida</taxon>
        <taxon>Perkinsidae</taxon>
        <taxon>Perkinsus</taxon>
    </lineage>
</organism>
<evidence type="ECO:0000256" key="1">
    <source>
        <dbReference type="SAM" id="MobiDB-lite"/>
    </source>
</evidence>
<protein>
    <submittedName>
        <fullName evidence="2">Uncharacterized protein</fullName>
    </submittedName>
</protein>
<evidence type="ECO:0000313" key="3">
    <source>
        <dbReference type="Proteomes" id="UP000541610"/>
    </source>
</evidence>
<evidence type="ECO:0000313" key="2">
    <source>
        <dbReference type="EMBL" id="KAF4686859.1"/>
    </source>
</evidence>
<feature type="region of interest" description="Disordered" evidence="1">
    <location>
        <begin position="1"/>
        <end position="69"/>
    </location>
</feature>
<gene>
    <name evidence="2" type="ORF">FOZ60_004724</name>
</gene>
<dbReference type="EMBL" id="JABANP010000205">
    <property type="protein sequence ID" value="KAF4686859.1"/>
    <property type="molecule type" value="Genomic_DNA"/>
</dbReference>